<evidence type="ECO:0008006" key="4">
    <source>
        <dbReference type="Google" id="ProtNLM"/>
    </source>
</evidence>
<dbReference type="Proteomes" id="UP001258181">
    <property type="component" value="Unassembled WGS sequence"/>
</dbReference>
<gene>
    <name evidence="2" type="ORF">J2X07_002133</name>
</gene>
<feature type="transmembrane region" description="Helical" evidence="1">
    <location>
        <begin position="12"/>
        <end position="30"/>
    </location>
</feature>
<accession>A0ABU1U116</accession>
<protein>
    <recommendedName>
        <fullName evidence="4">Type 4 fimbrial biogenesis protein PilX N-terminal domain-containing protein</fullName>
    </recommendedName>
</protein>
<dbReference type="EMBL" id="JAVDWA010000003">
    <property type="protein sequence ID" value="MDR7073147.1"/>
    <property type="molecule type" value="Genomic_DNA"/>
</dbReference>
<keyword evidence="1" id="KW-0812">Transmembrane</keyword>
<sequence length="597" mass="65950">MKKILSERGNTLLIVLLMIVIFTVAGLSLVTTTFNGVKKTDARETQIQSTELAEKGIDYLSALLEAKSKNYINYSTNDFETALTNLLSKYEVSDANAAFKSTSSLPADGGVLKVKIYNRHKTSTNPDDLTQVMTLHSEATVNGKTKKLISTIQLGAKQVPEALNYALGAYNPCKGQTGCTSKNDDGNMFMHGGVAVKGDLYVEGNLITKKEGVAIEQSGTPQWISSDLPSIEGENGKKARLILPGNLYKLTSNPEDYYAHINRTTFPSANGYQNINKNNVDSAFTSIHEANKEYVPMIDNRIPKFAAIDILGQKNSYYFPITGNSFVTNEVNDGNFNNNPNKENIRSRYENDNVQINTNNNIKIDGGFTFNRLSTKDKSENRIISITGSSSEWSKLTFKKGAYLGGNVTIGNTGITSYNTNTYNKFEIDGPLFIDGNLTIWGSNIKFNSTIYVTGTTTIRYSRLQGIVDADNVEKSLVLFGKKQIAISNNNVYGDDPNIIRGFFYSEDLMEIFGVGSNLEIQGGVFGRKVVLNATRGSVYNSGWPYYRDVYALNQTQLSPSKSRLKITYNPELIQNPPEGLPKVTDLSVTTLDRYLQ</sequence>
<comment type="caution">
    <text evidence="2">The sequence shown here is derived from an EMBL/GenBank/DDBJ whole genome shotgun (WGS) entry which is preliminary data.</text>
</comment>
<keyword evidence="3" id="KW-1185">Reference proteome</keyword>
<evidence type="ECO:0000256" key="1">
    <source>
        <dbReference type="SAM" id="Phobius"/>
    </source>
</evidence>
<proteinExistence type="predicted"/>
<organism evidence="2 3">
    <name type="scientific">Fictibacillus barbaricus</name>
    <dbReference type="NCBI Taxonomy" id="182136"/>
    <lineage>
        <taxon>Bacteria</taxon>
        <taxon>Bacillati</taxon>
        <taxon>Bacillota</taxon>
        <taxon>Bacilli</taxon>
        <taxon>Bacillales</taxon>
        <taxon>Fictibacillaceae</taxon>
        <taxon>Fictibacillus</taxon>
    </lineage>
</organism>
<keyword evidence="1" id="KW-1133">Transmembrane helix</keyword>
<dbReference type="RefSeq" id="WP_310258636.1">
    <property type="nucleotide sequence ID" value="NZ_JAVDWA010000003.1"/>
</dbReference>
<evidence type="ECO:0000313" key="2">
    <source>
        <dbReference type="EMBL" id="MDR7073147.1"/>
    </source>
</evidence>
<keyword evidence="1" id="KW-0472">Membrane</keyword>
<name>A0ABU1U116_9BACL</name>
<reference evidence="2 3" key="1">
    <citation type="submission" date="2023-07" db="EMBL/GenBank/DDBJ databases">
        <title>Sorghum-associated microbial communities from plants grown in Nebraska, USA.</title>
        <authorList>
            <person name="Schachtman D."/>
        </authorList>
    </citation>
    <scope>NUCLEOTIDE SEQUENCE [LARGE SCALE GENOMIC DNA]</scope>
    <source>
        <strain evidence="2 3">BE211</strain>
    </source>
</reference>
<evidence type="ECO:0000313" key="3">
    <source>
        <dbReference type="Proteomes" id="UP001258181"/>
    </source>
</evidence>